<accession>A0A5B7G9R4</accession>
<dbReference type="EMBL" id="VSRR010012033">
    <property type="protein sequence ID" value="MPC53993.1"/>
    <property type="molecule type" value="Genomic_DNA"/>
</dbReference>
<name>A0A5B7G9R4_PORTR</name>
<protein>
    <submittedName>
        <fullName evidence="1">Uncharacterized protein</fullName>
    </submittedName>
</protein>
<sequence>MVLDVKLKVSCHHIIKRGPHGCPGCIEEWLPNPICSKVELVESVTEHMKLFSSSKLNSSVCTSQSTSLMLII</sequence>
<organism evidence="1 2">
    <name type="scientific">Portunus trituberculatus</name>
    <name type="common">Swimming crab</name>
    <name type="synonym">Neptunus trituberculatus</name>
    <dbReference type="NCBI Taxonomy" id="210409"/>
    <lineage>
        <taxon>Eukaryota</taxon>
        <taxon>Metazoa</taxon>
        <taxon>Ecdysozoa</taxon>
        <taxon>Arthropoda</taxon>
        <taxon>Crustacea</taxon>
        <taxon>Multicrustacea</taxon>
        <taxon>Malacostraca</taxon>
        <taxon>Eumalacostraca</taxon>
        <taxon>Eucarida</taxon>
        <taxon>Decapoda</taxon>
        <taxon>Pleocyemata</taxon>
        <taxon>Brachyura</taxon>
        <taxon>Eubrachyura</taxon>
        <taxon>Portunoidea</taxon>
        <taxon>Portunidae</taxon>
        <taxon>Portuninae</taxon>
        <taxon>Portunus</taxon>
    </lineage>
</organism>
<comment type="caution">
    <text evidence="1">The sequence shown here is derived from an EMBL/GenBank/DDBJ whole genome shotgun (WGS) entry which is preliminary data.</text>
</comment>
<keyword evidence="2" id="KW-1185">Reference proteome</keyword>
<evidence type="ECO:0000313" key="2">
    <source>
        <dbReference type="Proteomes" id="UP000324222"/>
    </source>
</evidence>
<proteinExistence type="predicted"/>
<dbReference type="Proteomes" id="UP000324222">
    <property type="component" value="Unassembled WGS sequence"/>
</dbReference>
<gene>
    <name evidence="1" type="ORF">E2C01_047897</name>
</gene>
<reference evidence="1 2" key="1">
    <citation type="submission" date="2019-05" db="EMBL/GenBank/DDBJ databases">
        <title>Another draft genome of Portunus trituberculatus and its Hox gene families provides insights of decapod evolution.</title>
        <authorList>
            <person name="Jeong J.-H."/>
            <person name="Song I."/>
            <person name="Kim S."/>
            <person name="Choi T."/>
            <person name="Kim D."/>
            <person name="Ryu S."/>
            <person name="Kim W."/>
        </authorList>
    </citation>
    <scope>NUCLEOTIDE SEQUENCE [LARGE SCALE GENOMIC DNA]</scope>
    <source>
        <tissue evidence="1">Muscle</tissue>
    </source>
</reference>
<evidence type="ECO:0000313" key="1">
    <source>
        <dbReference type="EMBL" id="MPC53993.1"/>
    </source>
</evidence>
<dbReference type="AlphaFoldDB" id="A0A5B7G9R4"/>